<reference evidence="10" key="1">
    <citation type="journal article" date="2019" name="Int. J. Syst. Evol. Microbiol.">
        <title>The Global Catalogue of Microorganisms (GCM) 10K type strain sequencing project: providing services to taxonomists for standard genome sequencing and annotation.</title>
        <authorList>
            <consortium name="The Broad Institute Genomics Platform"/>
            <consortium name="The Broad Institute Genome Sequencing Center for Infectious Disease"/>
            <person name="Wu L."/>
            <person name="Ma J."/>
        </authorList>
    </citation>
    <scope>NUCLEOTIDE SEQUENCE [LARGE SCALE GENOMIC DNA]</scope>
    <source>
        <strain evidence="10">CECT 8472</strain>
    </source>
</reference>
<dbReference type="Proteomes" id="UP001595799">
    <property type="component" value="Unassembled WGS sequence"/>
</dbReference>
<evidence type="ECO:0000256" key="5">
    <source>
        <dbReference type="ARBA" id="ARBA00045658"/>
    </source>
</evidence>
<proteinExistence type="inferred from homology"/>
<name>A0ABV8UQ52_9PROT</name>
<comment type="caution">
    <text evidence="9">The sequence shown here is derived from an EMBL/GenBank/DDBJ whole genome shotgun (WGS) entry which is preliminary data.</text>
</comment>
<evidence type="ECO:0000256" key="3">
    <source>
        <dbReference type="ARBA" id="ARBA00023186"/>
    </source>
</evidence>
<dbReference type="SUPFAM" id="SSF52540">
    <property type="entry name" value="P-loop containing nucleoside triphosphate hydrolases"/>
    <property type="match status" value="1"/>
</dbReference>
<comment type="similarity">
    <text evidence="4">Belongs to the SIMIBI class G3E GTPase family. ZNG1 subfamily.</text>
</comment>
<dbReference type="InterPro" id="IPR011629">
    <property type="entry name" value="CobW-like_C"/>
</dbReference>
<dbReference type="Pfam" id="PF07683">
    <property type="entry name" value="CobW_C"/>
    <property type="match status" value="1"/>
</dbReference>
<evidence type="ECO:0000256" key="6">
    <source>
        <dbReference type="ARBA" id="ARBA00049117"/>
    </source>
</evidence>
<evidence type="ECO:0000313" key="9">
    <source>
        <dbReference type="EMBL" id="MFC4352857.1"/>
    </source>
</evidence>
<protein>
    <submittedName>
        <fullName evidence="9">CobW family GTP-binding protein</fullName>
    </submittedName>
</protein>
<keyword evidence="1" id="KW-0547">Nucleotide-binding</keyword>
<dbReference type="InterPro" id="IPR051316">
    <property type="entry name" value="Zinc-reg_GTPase_activator"/>
</dbReference>
<dbReference type="CDD" id="cd03112">
    <property type="entry name" value="CobW-like"/>
    <property type="match status" value="1"/>
</dbReference>
<keyword evidence="3" id="KW-0143">Chaperone</keyword>
<feature type="domain" description="CobW C-terminal" evidence="8">
    <location>
        <begin position="220"/>
        <end position="307"/>
    </location>
</feature>
<gene>
    <name evidence="9" type="ORF">ACFOW6_14995</name>
</gene>
<evidence type="ECO:0000256" key="7">
    <source>
        <dbReference type="SAM" id="MobiDB-lite"/>
    </source>
</evidence>
<keyword evidence="10" id="KW-1185">Reference proteome</keyword>
<dbReference type="SUPFAM" id="SSF90002">
    <property type="entry name" value="Hypothetical protein YjiA, C-terminal domain"/>
    <property type="match status" value="1"/>
</dbReference>
<evidence type="ECO:0000256" key="4">
    <source>
        <dbReference type="ARBA" id="ARBA00034320"/>
    </source>
</evidence>
<evidence type="ECO:0000313" key="10">
    <source>
        <dbReference type="Proteomes" id="UP001595799"/>
    </source>
</evidence>
<accession>A0ABV8UQ52</accession>
<sequence length="309" mass="33681">MITKKPAIPLSVIGGFLGSGKTTLINNLLRETDGRRLTILVNDFGDINIDADLVAAHDGRTLQLSNGCICCTIGDSLSRSLMEIAAMPESPEHVVIEASGVADPGRIAQIGLAGGAYSLQAVCVLADAANLPTHAADRYMGDTVIHQLKRADFIALNKCDLVDEADRTQLYARLTDWGITCPVLETTQGQVPLSLLLEPRERESPENLEEHHHDSHAERLRSWSLSTDTPLNRTAFEAALEDIKGRALRAKGLLRFSDAPHHLEVLQLVGRRYELSPVREAEGEEASRLVVITAGDVELPASLRDFFPK</sequence>
<dbReference type="Gene3D" id="3.30.1220.10">
    <property type="entry name" value="CobW-like, C-terminal domain"/>
    <property type="match status" value="1"/>
</dbReference>
<keyword evidence="2" id="KW-0378">Hydrolase</keyword>
<dbReference type="InterPro" id="IPR036627">
    <property type="entry name" value="CobW-likC_sf"/>
</dbReference>
<dbReference type="RefSeq" id="WP_382423235.1">
    <property type="nucleotide sequence ID" value="NZ_JBHSCW010000009.1"/>
</dbReference>
<organism evidence="9 10">
    <name type="scientific">Fodinicurvata halophila</name>
    <dbReference type="NCBI Taxonomy" id="1419723"/>
    <lineage>
        <taxon>Bacteria</taxon>
        <taxon>Pseudomonadati</taxon>
        <taxon>Pseudomonadota</taxon>
        <taxon>Alphaproteobacteria</taxon>
        <taxon>Rhodospirillales</taxon>
        <taxon>Rhodovibrionaceae</taxon>
        <taxon>Fodinicurvata</taxon>
    </lineage>
</organism>
<evidence type="ECO:0000256" key="1">
    <source>
        <dbReference type="ARBA" id="ARBA00022741"/>
    </source>
</evidence>
<dbReference type="PANTHER" id="PTHR13748">
    <property type="entry name" value="COBW-RELATED"/>
    <property type="match status" value="1"/>
</dbReference>
<comment type="catalytic activity">
    <reaction evidence="6">
        <text>GTP + H2O = GDP + phosphate + H(+)</text>
        <dbReference type="Rhea" id="RHEA:19669"/>
        <dbReference type="ChEBI" id="CHEBI:15377"/>
        <dbReference type="ChEBI" id="CHEBI:15378"/>
        <dbReference type="ChEBI" id="CHEBI:37565"/>
        <dbReference type="ChEBI" id="CHEBI:43474"/>
        <dbReference type="ChEBI" id="CHEBI:58189"/>
    </reaction>
    <physiologicalReaction direction="left-to-right" evidence="6">
        <dbReference type="Rhea" id="RHEA:19670"/>
    </physiologicalReaction>
</comment>
<comment type="function">
    <text evidence="5">Zinc chaperone that directly transfers zinc cofactor to target proteins, thereby activating them. Zinc is transferred from the CXCC motif in the GTPase domain to the zinc binding site in target proteins in a process requiring GTP hydrolysis.</text>
</comment>
<evidence type="ECO:0000259" key="8">
    <source>
        <dbReference type="SMART" id="SM00833"/>
    </source>
</evidence>
<feature type="region of interest" description="Disordered" evidence="7">
    <location>
        <begin position="202"/>
        <end position="221"/>
    </location>
</feature>
<dbReference type="EMBL" id="JBHSCW010000009">
    <property type="protein sequence ID" value="MFC4352857.1"/>
    <property type="molecule type" value="Genomic_DNA"/>
</dbReference>
<evidence type="ECO:0000256" key="2">
    <source>
        <dbReference type="ARBA" id="ARBA00022801"/>
    </source>
</evidence>
<dbReference type="SMART" id="SM00833">
    <property type="entry name" value="CobW_C"/>
    <property type="match status" value="1"/>
</dbReference>
<dbReference type="InterPro" id="IPR027417">
    <property type="entry name" value="P-loop_NTPase"/>
</dbReference>
<dbReference type="Pfam" id="PF02492">
    <property type="entry name" value="cobW"/>
    <property type="match status" value="1"/>
</dbReference>
<dbReference type="InterPro" id="IPR003495">
    <property type="entry name" value="CobW/HypB/UreG_nucleotide-bd"/>
</dbReference>
<dbReference type="Gene3D" id="3.40.50.300">
    <property type="entry name" value="P-loop containing nucleotide triphosphate hydrolases"/>
    <property type="match status" value="1"/>
</dbReference>